<dbReference type="InterPro" id="IPR036865">
    <property type="entry name" value="CRAL-TRIO_dom_sf"/>
</dbReference>
<evidence type="ECO:0000256" key="1">
    <source>
        <dbReference type="ARBA" id="ARBA00001970"/>
    </source>
</evidence>
<dbReference type="GO" id="GO:0005789">
    <property type="term" value="C:endoplasmic reticulum membrane"/>
    <property type="evidence" value="ECO:0007669"/>
    <property type="project" value="UniProtKB-SubCell"/>
</dbReference>
<evidence type="ECO:0000259" key="18">
    <source>
        <dbReference type="PROSITE" id="PS50191"/>
    </source>
</evidence>
<dbReference type="InterPro" id="IPR011074">
    <property type="entry name" value="CRAL/TRIO_N_dom"/>
</dbReference>
<keyword evidence="7" id="KW-0349">Heme</keyword>
<dbReference type="InterPro" id="IPR036273">
    <property type="entry name" value="CRAL/TRIO_N_dom_sf"/>
</dbReference>
<evidence type="ECO:0000256" key="10">
    <source>
        <dbReference type="ARBA" id="ARBA00022848"/>
    </source>
</evidence>
<dbReference type="SUPFAM" id="SSF52087">
    <property type="entry name" value="CRAL/TRIO domain"/>
    <property type="match status" value="1"/>
</dbReference>
<evidence type="ECO:0000256" key="8">
    <source>
        <dbReference type="ARBA" id="ARBA00022723"/>
    </source>
</evidence>
<comment type="catalytic activity">
    <reaction evidence="14">
        <text>a 1,2-diacyl-sn-glycero-3-phospho-(1D-myo-inositol)(in) = a 1,2-diacyl-sn-glycero-3-phospho-(1D-myo-inositol)(out)</text>
        <dbReference type="Rhea" id="RHEA:38691"/>
        <dbReference type="ChEBI" id="CHEBI:57880"/>
    </reaction>
    <physiologicalReaction direction="left-to-right" evidence="14">
        <dbReference type="Rhea" id="RHEA:38692"/>
    </physiologicalReaction>
</comment>
<dbReference type="GO" id="GO:0008526">
    <property type="term" value="F:phosphatidylinositol transfer activity"/>
    <property type="evidence" value="ECO:0007669"/>
    <property type="project" value="UniProtKB-UniRule"/>
</dbReference>
<comment type="caution">
    <text evidence="19">The sequence shown here is derived from an EMBL/GenBank/DDBJ whole genome shotgun (WGS) entry which is preliminary data.</text>
</comment>
<evidence type="ECO:0000256" key="11">
    <source>
        <dbReference type="ARBA" id="ARBA00023004"/>
    </source>
</evidence>
<dbReference type="InterPro" id="IPR001251">
    <property type="entry name" value="CRAL-TRIO_dom"/>
</dbReference>
<dbReference type="Pfam" id="PF00650">
    <property type="entry name" value="CRAL_TRIO"/>
    <property type="match status" value="1"/>
</dbReference>
<dbReference type="PANTHER" id="PTHR47669">
    <property type="entry name" value="PHOSPHATIDYLINOSITOL TRANSFER PROTEIN SFH5"/>
    <property type="match status" value="1"/>
</dbReference>
<keyword evidence="9 16" id="KW-0256">Endoplasmic reticulum</keyword>
<keyword evidence="6 16" id="KW-0963">Cytoplasm</keyword>
<evidence type="ECO:0000256" key="15">
    <source>
        <dbReference type="ARBA" id="ARBA00024180"/>
    </source>
</evidence>
<dbReference type="Gene3D" id="3.40.525.10">
    <property type="entry name" value="CRAL-TRIO lipid binding domain"/>
    <property type="match status" value="1"/>
</dbReference>
<evidence type="ECO:0000256" key="13">
    <source>
        <dbReference type="ARBA" id="ARBA00023136"/>
    </source>
</evidence>
<dbReference type="EMBL" id="JAADJZ010000010">
    <property type="protein sequence ID" value="KAF2872227.1"/>
    <property type="molecule type" value="Genomic_DNA"/>
</dbReference>
<dbReference type="CDD" id="cd00170">
    <property type="entry name" value="SEC14"/>
    <property type="match status" value="1"/>
</dbReference>
<evidence type="ECO:0000313" key="20">
    <source>
        <dbReference type="Proteomes" id="UP000481861"/>
    </source>
</evidence>
<comment type="subcellular location">
    <subcellularLocation>
        <location evidence="16">Cytoplasm</location>
    </subcellularLocation>
    <subcellularLocation>
        <location evidence="2 16">Endoplasmic reticulum membrane</location>
        <topology evidence="2 16">Peripheral membrane protein</topology>
    </subcellularLocation>
    <subcellularLocation>
        <location evidence="16">Microsome membrane</location>
        <topology evidence="16">Peripheral membrane protein</topology>
    </subcellularLocation>
</comment>
<comment type="function">
    <text evidence="15">Non-classical phosphatidylinositol (PtdIns) transfer protein (PITP), which exhibits PtdIns-binding/transfer activity in the absence of detectable PtdCho-binding/transfer activity. Regulates PtdIns(4,5)P2 homeostasis at the plasma membrane. Heme-binding protein that may play a role in organic oxidant-induced stress responses.</text>
</comment>
<reference evidence="19 20" key="1">
    <citation type="submission" date="2020-01" db="EMBL/GenBank/DDBJ databases">
        <authorList>
            <consortium name="DOE Joint Genome Institute"/>
            <person name="Haridas S."/>
            <person name="Albert R."/>
            <person name="Binder M."/>
            <person name="Bloem J."/>
            <person name="Labutti K."/>
            <person name="Salamov A."/>
            <person name="Andreopoulos B."/>
            <person name="Baker S.E."/>
            <person name="Barry K."/>
            <person name="Bills G."/>
            <person name="Bluhm B.H."/>
            <person name="Cannon C."/>
            <person name="Castanera R."/>
            <person name="Culley D.E."/>
            <person name="Daum C."/>
            <person name="Ezra D."/>
            <person name="Gonzalez J.B."/>
            <person name="Henrissat B."/>
            <person name="Kuo A."/>
            <person name="Liang C."/>
            <person name="Lipzen A."/>
            <person name="Lutzoni F."/>
            <person name="Magnuson J."/>
            <person name="Mondo S."/>
            <person name="Nolan M."/>
            <person name="Ohm R."/>
            <person name="Pangilinan J."/>
            <person name="Park H.-J.H."/>
            <person name="Ramirez L."/>
            <person name="Alfaro M."/>
            <person name="Sun H."/>
            <person name="Tritt A."/>
            <person name="Yoshinaga Y."/>
            <person name="Zwiers L.-H.L."/>
            <person name="Turgeon B.G."/>
            <person name="Goodwin S.B."/>
            <person name="Spatafora J.W."/>
            <person name="Crous P.W."/>
            <person name="Grigoriev I.V."/>
        </authorList>
    </citation>
    <scope>NUCLEOTIDE SEQUENCE [LARGE SCALE GENOMIC DNA]</scope>
    <source>
        <strain evidence="19 20">CBS 611.86</strain>
    </source>
</reference>
<evidence type="ECO:0000256" key="4">
    <source>
        <dbReference type="ARBA" id="ARBA00018320"/>
    </source>
</evidence>
<keyword evidence="12 16" id="KW-0445">Lipid transport</keyword>
<accession>A0A7C8IG79</accession>
<dbReference type="GO" id="GO:0017157">
    <property type="term" value="P:regulation of exocytosis"/>
    <property type="evidence" value="ECO:0007669"/>
    <property type="project" value="TreeGrafter"/>
</dbReference>
<keyword evidence="10 16" id="KW-0492">Microsome</keyword>
<organism evidence="19 20">
    <name type="scientific">Massariosphaeria phaeospora</name>
    <dbReference type="NCBI Taxonomy" id="100035"/>
    <lineage>
        <taxon>Eukaryota</taxon>
        <taxon>Fungi</taxon>
        <taxon>Dikarya</taxon>
        <taxon>Ascomycota</taxon>
        <taxon>Pezizomycotina</taxon>
        <taxon>Dothideomycetes</taxon>
        <taxon>Pleosporomycetidae</taxon>
        <taxon>Pleosporales</taxon>
        <taxon>Pleosporales incertae sedis</taxon>
        <taxon>Massariosphaeria</taxon>
    </lineage>
</organism>
<evidence type="ECO:0000256" key="17">
    <source>
        <dbReference type="SAM" id="MobiDB-lite"/>
    </source>
</evidence>
<feature type="compositionally biased region" description="Polar residues" evidence="17">
    <location>
        <begin position="1"/>
        <end position="14"/>
    </location>
</feature>
<evidence type="ECO:0000256" key="14">
    <source>
        <dbReference type="ARBA" id="ARBA00024146"/>
    </source>
</evidence>
<dbReference type="OrthoDB" id="75724at2759"/>
<feature type="compositionally biased region" description="Low complexity" evidence="17">
    <location>
        <begin position="31"/>
        <end position="40"/>
    </location>
</feature>
<keyword evidence="8" id="KW-0479">Metal-binding</keyword>
<dbReference type="GO" id="GO:0046872">
    <property type="term" value="F:metal ion binding"/>
    <property type="evidence" value="ECO:0007669"/>
    <property type="project" value="UniProtKB-KW"/>
</dbReference>
<evidence type="ECO:0000256" key="2">
    <source>
        <dbReference type="ARBA" id="ARBA00004406"/>
    </source>
</evidence>
<evidence type="ECO:0000256" key="9">
    <source>
        <dbReference type="ARBA" id="ARBA00022824"/>
    </source>
</evidence>
<protein>
    <recommendedName>
        <fullName evidence="4 16">Phosphatidylinositol transfer protein SFH5</fullName>
        <shortName evidence="16">PITP SFH5</shortName>
    </recommendedName>
</protein>
<dbReference type="GO" id="GO:0005886">
    <property type="term" value="C:plasma membrane"/>
    <property type="evidence" value="ECO:0007669"/>
    <property type="project" value="TreeGrafter"/>
</dbReference>
<feature type="region of interest" description="Disordered" evidence="17">
    <location>
        <begin position="1"/>
        <end position="40"/>
    </location>
</feature>
<evidence type="ECO:0000256" key="3">
    <source>
        <dbReference type="ARBA" id="ARBA00006667"/>
    </source>
</evidence>
<keyword evidence="11" id="KW-0408">Iron</keyword>
<sequence>MASNANDVDTNTGSAPGVAEKKELLSQETNAGAAAAPVPAAAILTEEKTEDPLAPENKAEEATAAVAAAPIPAATGPAATSTTNPTWPETSPDHPLTTFFASISALTKEAEYNEIYGVTLSASTPFHTKLILQKFLRANANDLPKAKEQLLETLKWRKEFDPTRAAAESFDRERFGGLGYVVELQGVPNSVNVKDVATFNIYGAVKDNRKTFGDLEGFLRWRVGLMERSVRKLDLSNATQPIPDYGEGPDPYQGFQIHDYLQVSFLWPDPLVRVASKKTIEVVGRYYPETLSRKIFVNVPAIMGWMFQAMKKFVAKETVSKFVVVSYGEQLVAELGQGVPKVYGGSAGPLTEIGEGVNLKD</sequence>
<keyword evidence="5 16" id="KW-0813">Transport</keyword>
<keyword evidence="13 16" id="KW-0472">Membrane</keyword>
<comment type="cofactor">
    <cofactor evidence="1">
        <name>heme b</name>
        <dbReference type="ChEBI" id="CHEBI:60344"/>
    </cofactor>
</comment>
<dbReference type="SMART" id="SM00516">
    <property type="entry name" value="SEC14"/>
    <property type="match status" value="1"/>
</dbReference>
<dbReference type="PROSITE" id="PS50191">
    <property type="entry name" value="CRAL_TRIO"/>
    <property type="match status" value="1"/>
</dbReference>
<dbReference type="Pfam" id="PF03765">
    <property type="entry name" value="CRAL_TRIO_N"/>
    <property type="match status" value="1"/>
</dbReference>
<evidence type="ECO:0000256" key="7">
    <source>
        <dbReference type="ARBA" id="ARBA00022617"/>
    </source>
</evidence>
<proteinExistence type="inferred from homology"/>
<evidence type="ECO:0000256" key="16">
    <source>
        <dbReference type="RuleBase" id="RU367059"/>
    </source>
</evidence>
<keyword evidence="20" id="KW-1185">Reference proteome</keyword>
<evidence type="ECO:0000313" key="19">
    <source>
        <dbReference type="EMBL" id="KAF2872227.1"/>
    </source>
</evidence>
<dbReference type="PANTHER" id="PTHR47669:SF1">
    <property type="entry name" value="PHOSPHATIDYLINOSITOL TRANSFER PROTEIN SFH5"/>
    <property type="match status" value="1"/>
</dbReference>
<evidence type="ECO:0000256" key="5">
    <source>
        <dbReference type="ARBA" id="ARBA00022448"/>
    </source>
</evidence>
<dbReference type="GO" id="GO:0005829">
    <property type="term" value="C:cytosol"/>
    <property type="evidence" value="ECO:0007669"/>
    <property type="project" value="TreeGrafter"/>
</dbReference>
<gene>
    <name evidence="19" type="ORF">BDV95DRAFT_636131</name>
</gene>
<dbReference type="InterPro" id="IPR042938">
    <property type="entry name" value="Sfh5"/>
</dbReference>
<dbReference type="SUPFAM" id="SSF46938">
    <property type="entry name" value="CRAL/TRIO N-terminal domain"/>
    <property type="match status" value="1"/>
</dbReference>
<dbReference type="GO" id="GO:0043001">
    <property type="term" value="P:Golgi to plasma membrane protein transport"/>
    <property type="evidence" value="ECO:0007669"/>
    <property type="project" value="TreeGrafter"/>
</dbReference>
<evidence type="ECO:0000256" key="6">
    <source>
        <dbReference type="ARBA" id="ARBA00022490"/>
    </source>
</evidence>
<comment type="similarity">
    <text evidence="3 16">Belongs to the SFH5 family.</text>
</comment>
<dbReference type="GO" id="GO:0032541">
    <property type="term" value="C:cortical endoplasmic reticulum"/>
    <property type="evidence" value="ECO:0007669"/>
    <property type="project" value="TreeGrafter"/>
</dbReference>
<evidence type="ECO:0000256" key="12">
    <source>
        <dbReference type="ARBA" id="ARBA00023055"/>
    </source>
</evidence>
<dbReference type="Proteomes" id="UP000481861">
    <property type="component" value="Unassembled WGS sequence"/>
</dbReference>
<feature type="domain" description="CRAL-TRIO" evidence="18">
    <location>
        <begin position="218"/>
        <end position="351"/>
    </location>
</feature>
<name>A0A7C8IG79_9PLEO</name>
<dbReference type="AlphaFoldDB" id="A0A7C8IG79"/>